<organism evidence="1 2">
    <name type="scientific">Candidatus Fimenecus excrementigallinarum</name>
    <dbReference type="NCBI Taxonomy" id="2840816"/>
    <lineage>
        <taxon>Bacteria</taxon>
        <taxon>Bacillati</taxon>
        <taxon>Bacillota</taxon>
        <taxon>Clostridia</taxon>
        <taxon>Candidatus Fimenecus</taxon>
    </lineage>
</organism>
<dbReference type="GO" id="GO:0016853">
    <property type="term" value="F:isomerase activity"/>
    <property type="evidence" value="ECO:0007669"/>
    <property type="project" value="InterPro"/>
</dbReference>
<dbReference type="Pfam" id="PF01263">
    <property type="entry name" value="Aldose_epim"/>
    <property type="match status" value="1"/>
</dbReference>
<sequence length="284" mass="32028">MAPRIQNGHLSVEVKPFGATLTSVRSEKTGREFLWQGNPEIWNGQSPILFPIIGRLLEDTCFIDGRPYSIIRHGLARHRAFELAGQTETSVAFLQESDAETRKSYPFDYRLLVRFALSGNRLTVTHTVENPNDREMYFSIGAHPAFNCALGDRLSFEVPETLDSLRIDANSLLTDRRDRILTNSRTLPLTAHLFDRDALIFEGVQSKFVTLQRQDGVQIRFHFGDAPYLAVWAKPAAPFVCLEPWYGVNDGYAPVADFSEKRGIVKLPAVETFAFSWDAAFTEG</sequence>
<dbReference type="GO" id="GO:0005975">
    <property type="term" value="P:carbohydrate metabolic process"/>
    <property type="evidence" value="ECO:0007669"/>
    <property type="project" value="InterPro"/>
</dbReference>
<dbReference type="AlphaFoldDB" id="A0A9D1IFU6"/>
<dbReference type="PANTHER" id="PTHR11122:SF13">
    <property type="entry name" value="GLUCOSE-6-PHOSPHATE 1-EPIMERASE"/>
    <property type="match status" value="1"/>
</dbReference>
<dbReference type="InterPro" id="IPR008183">
    <property type="entry name" value="Aldose_1/G6P_1-epimerase"/>
</dbReference>
<protein>
    <submittedName>
        <fullName evidence="1">Aldose 1-epimerase family protein</fullName>
    </submittedName>
</protein>
<dbReference type="InterPro" id="IPR014718">
    <property type="entry name" value="GH-type_carb-bd"/>
</dbReference>
<evidence type="ECO:0000313" key="1">
    <source>
        <dbReference type="EMBL" id="HIU35287.1"/>
    </source>
</evidence>
<comment type="caution">
    <text evidence="1">The sequence shown here is derived from an EMBL/GenBank/DDBJ whole genome shotgun (WGS) entry which is preliminary data.</text>
</comment>
<accession>A0A9D1IFU6</accession>
<dbReference type="CDD" id="cd09024">
    <property type="entry name" value="Aldose_epim_lacX"/>
    <property type="match status" value="1"/>
</dbReference>
<reference evidence="1" key="2">
    <citation type="journal article" date="2021" name="PeerJ">
        <title>Extensive microbial diversity within the chicken gut microbiome revealed by metagenomics and culture.</title>
        <authorList>
            <person name="Gilroy R."/>
            <person name="Ravi A."/>
            <person name="Getino M."/>
            <person name="Pursley I."/>
            <person name="Horton D.L."/>
            <person name="Alikhan N.F."/>
            <person name="Baker D."/>
            <person name="Gharbi K."/>
            <person name="Hall N."/>
            <person name="Watson M."/>
            <person name="Adriaenssens E.M."/>
            <person name="Foster-Nyarko E."/>
            <person name="Jarju S."/>
            <person name="Secka A."/>
            <person name="Antonio M."/>
            <person name="Oren A."/>
            <person name="Chaudhuri R.R."/>
            <person name="La Ragione R."/>
            <person name="Hildebrand F."/>
            <person name="Pallen M.J."/>
        </authorList>
    </citation>
    <scope>NUCLEOTIDE SEQUENCE</scope>
    <source>
        <strain evidence="1">ChiGjej1B1-19959</strain>
    </source>
</reference>
<dbReference type="EMBL" id="DVMW01000012">
    <property type="protein sequence ID" value="HIU35287.1"/>
    <property type="molecule type" value="Genomic_DNA"/>
</dbReference>
<dbReference type="InterPro" id="IPR011013">
    <property type="entry name" value="Gal_mutarotase_sf_dom"/>
</dbReference>
<gene>
    <name evidence="1" type="ORF">IAC53_01590</name>
</gene>
<name>A0A9D1IFU6_9FIRM</name>
<dbReference type="GO" id="GO:0030246">
    <property type="term" value="F:carbohydrate binding"/>
    <property type="evidence" value="ECO:0007669"/>
    <property type="project" value="InterPro"/>
</dbReference>
<dbReference type="Proteomes" id="UP000824071">
    <property type="component" value="Unassembled WGS sequence"/>
</dbReference>
<dbReference type="Gene3D" id="2.70.98.10">
    <property type="match status" value="1"/>
</dbReference>
<dbReference type="SUPFAM" id="SSF74650">
    <property type="entry name" value="Galactose mutarotase-like"/>
    <property type="match status" value="1"/>
</dbReference>
<dbReference type="PANTHER" id="PTHR11122">
    <property type="entry name" value="APOSPORY-ASSOCIATED PROTEIN C-RELATED"/>
    <property type="match status" value="1"/>
</dbReference>
<evidence type="ECO:0000313" key="2">
    <source>
        <dbReference type="Proteomes" id="UP000824071"/>
    </source>
</evidence>
<dbReference type="InterPro" id="IPR037481">
    <property type="entry name" value="LacX"/>
</dbReference>
<reference evidence="1" key="1">
    <citation type="submission" date="2020-10" db="EMBL/GenBank/DDBJ databases">
        <authorList>
            <person name="Gilroy R."/>
        </authorList>
    </citation>
    <scope>NUCLEOTIDE SEQUENCE</scope>
    <source>
        <strain evidence="1">ChiGjej1B1-19959</strain>
    </source>
</reference>
<proteinExistence type="predicted"/>